<keyword evidence="4" id="KW-1185">Reference proteome</keyword>
<dbReference type="InterPro" id="IPR051465">
    <property type="entry name" value="Cell_Envelope_Struct_Comp"/>
</dbReference>
<evidence type="ECO:0000313" key="4">
    <source>
        <dbReference type="Proteomes" id="UP001306950"/>
    </source>
</evidence>
<protein>
    <submittedName>
        <fullName evidence="3">S-layer homology domain-containing protein</fullName>
    </submittedName>
</protein>
<dbReference type="Proteomes" id="UP001306950">
    <property type="component" value="Unassembled WGS sequence"/>
</dbReference>
<organism evidence="3 4">
    <name type="scientific">Paenibacillus haidiansis</name>
    <dbReference type="NCBI Taxonomy" id="1574488"/>
    <lineage>
        <taxon>Bacteria</taxon>
        <taxon>Bacillati</taxon>
        <taxon>Bacillota</taxon>
        <taxon>Bacilli</taxon>
        <taxon>Bacillales</taxon>
        <taxon>Paenibacillaceae</taxon>
        <taxon>Paenibacillus</taxon>
    </lineage>
</organism>
<feature type="domain" description="SLH" evidence="2">
    <location>
        <begin position="48"/>
        <end position="110"/>
    </location>
</feature>
<dbReference type="PROSITE" id="PS51272">
    <property type="entry name" value="SLH"/>
    <property type="match status" value="2"/>
</dbReference>
<dbReference type="PANTHER" id="PTHR43308:SF5">
    <property type="entry name" value="S-LAYER PROTEIN _ PEPTIDOGLYCAN ENDO-BETA-N-ACETYLGLUCOSAMINIDASE"/>
    <property type="match status" value="1"/>
</dbReference>
<name>A0ABU7VLP7_9BACL</name>
<accession>A0ABU7VLP7</accession>
<evidence type="ECO:0000256" key="1">
    <source>
        <dbReference type="SAM" id="SignalP"/>
    </source>
</evidence>
<feature type="domain" description="SLH" evidence="2">
    <location>
        <begin position="181"/>
        <end position="244"/>
    </location>
</feature>
<sequence length="908" mass="98887">MSSYKRTFRRSTKKAVSTMLVTAMVLGGGTAAFADGDQTSTTTQTTASSLIFSDVKDGFWAEKYIYKLASEGIILGDAGKFRPGDSVTQQEAVTMAIRFMNLDSKLGDGSATPSTMEVGTYFKPYVELAVNENLISEAEEVKATAAGESWGSKKATREWVAKLLVRALGKDAEAKSAAGTSTGFADQANISEAARGYVNVAVQLELTNGVEGNKFEPQGSVTRAQLATFFGRGSEYVDPGYSTVSEGIVTGLTDDKITLYVDGMTKSFVLDNRSVYFTKDSETKISKSNLRLYTKVMVVDKVGSAAYVEIRDPELQLVSTEGTLLYTLSDNRLLLLVDDDSVTYTYDSSTKFIDQNGNEISPEDLTKDSIVIVQRETFSGLNKPVIIQVKSANINKSGSGTVEDVDLTDKTISIQDDSGNMETFGFDSSSIMLYQNELLGSAGEIQEGASVEYTVKNSVITRLEITEGMERTVKGTLLSIERDKLLSYTNTSGKAEIKSLDEDVEVIIDGILNPTLDDLITDVNGGDIVELTLSPDDVITKIEVTGRQTEEMTNLTVVSYDSKYQALMVVDSNEKIQAFTLDDDTEIIDDSDTLTLSKGKDLLSKGKKISLTHLGDRVLSLELIYKYEGTFVSYDKGDKEITIELASGKEITLSYDGSSPDIEVYGESSPSLSDIEEGDPVTVILSSNQNEVDTLALNKTMQFKVDQIGGSNSRVRGISDGEYYTFYVDKAKLLDDNGKVIDIYDLEEGQTVNVVFSGQTATSLQVINLTYGAVESIGDSSLVVKDYSGESQSFSLKNGVKVVRGTSESKNISSLTTSDRVEVRKATDGSLVVTVLTKEERKVSRYDAVNKEIITLRAGLSDTNYRFPVSSDTYIHQGDTTISVQSLQENDKIVLYFDGDTVVEVEKQ</sequence>
<dbReference type="RefSeq" id="WP_331844518.1">
    <property type="nucleotide sequence ID" value="NZ_JAZHPZ010000001.1"/>
</dbReference>
<dbReference type="EMBL" id="JAZHPZ010000001">
    <property type="protein sequence ID" value="MEF2964273.1"/>
    <property type="molecule type" value="Genomic_DNA"/>
</dbReference>
<dbReference type="Pfam" id="PF00395">
    <property type="entry name" value="SLH"/>
    <property type="match status" value="2"/>
</dbReference>
<dbReference type="InterPro" id="IPR001119">
    <property type="entry name" value="SLH_dom"/>
</dbReference>
<feature type="chain" id="PRO_5047024222" evidence="1">
    <location>
        <begin position="35"/>
        <end position="908"/>
    </location>
</feature>
<gene>
    <name evidence="3" type="ORF">V3851_00395</name>
</gene>
<comment type="caution">
    <text evidence="3">The sequence shown here is derived from an EMBL/GenBank/DDBJ whole genome shotgun (WGS) entry which is preliminary data.</text>
</comment>
<keyword evidence="1" id="KW-0732">Signal</keyword>
<evidence type="ECO:0000259" key="2">
    <source>
        <dbReference type="PROSITE" id="PS51272"/>
    </source>
</evidence>
<dbReference type="PANTHER" id="PTHR43308">
    <property type="entry name" value="OUTER MEMBRANE PROTEIN ALPHA-RELATED"/>
    <property type="match status" value="1"/>
</dbReference>
<proteinExistence type="predicted"/>
<evidence type="ECO:0000313" key="3">
    <source>
        <dbReference type="EMBL" id="MEF2964273.1"/>
    </source>
</evidence>
<reference evidence="3 4" key="1">
    <citation type="submission" date="2024-02" db="EMBL/GenBank/DDBJ databases">
        <title>A nitrogen-fixing paenibacillus bacterium.</title>
        <authorList>
            <person name="Zhang W.L."/>
            <person name="Chen S.F."/>
        </authorList>
    </citation>
    <scope>NUCLEOTIDE SEQUENCE [LARGE SCALE GENOMIC DNA]</scope>
    <source>
        <strain evidence="3 4">M1</strain>
    </source>
</reference>
<feature type="signal peptide" evidence="1">
    <location>
        <begin position="1"/>
        <end position="34"/>
    </location>
</feature>